<dbReference type="EMBL" id="JBHSAF010000014">
    <property type="protein sequence ID" value="MFC3913910.1"/>
    <property type="molecule type" value="Genomic_DNA"/>
</dbReference>
<protein>
    <submittedName>
        <fullName evidence="15">Cytochrome b</fullName>
    </submittedName>
</protein>
<evidence type="ECO:0000259" key="14">
    <source>
        <dbReference type="Pfam" id="PF01292"/>
    </source>
</evidence>
<feature type="domain" description="Cytochrome b561 bacterial/Ni-hydrogenase" evidence="14">
    <location>
        <begin position="3"/>
        <end position="169"/>
    </location>
</feature>
<proteinExistence type="inferred from homology"/>
<comment type="cofactor">
    <cofactor evidence="1">
        <name>heme b</name>
        <dbReference type="ChEBI" id="CHEBI:60344"/>
    </cofactor>
</comment>
<keyword evidence="16" id="KW-1185">Reference proteome</keyword>
<organism evidence="15 16">
    <name type="scientific">Pseudaeromonas sharmana</name>
    <dbReference type="NCBI Taxonomy" id="328412"/>
    <lineage>
        <taxon>Bacteria</taxon>
        <taxon>Pseudomonadati</taxon>
        <taxon>Pseudomonadota</taxon>
        <taxon>Gammaproteobacteria</taxon>
        <taxon>Aeromonadales</taxon>
        <taxon>Aeromonadaceae</taxon>
        <taxon>Pseudaeromonas</taxon>
    </lineage>
</organism>
<keyword evidence="9 13" id="KW-1133">Transmembrane helix</keyword>
<dbReference type="PANTHER" id="PTHR30529">
    <property type="entry name" value="CYTOCHROME B561"/>
    <property type="match status" value="1"/>
</dbReference>
<evidence type="ECO:0000256" key="1">
    <source>
        <dbReference type="ARBA" id="ARBA00001970"/>
    </source>
</evidence>
<feature type="transmembrane region" description="Helical" evidence="13">
    <location>
        <begin position="86"/>
        <end position="103"/>
    </location>
</feature>
<evidence type="ECO:0000256" key="9">
    <source>
        <dbReference type="ARBA" id="ARBA00022989"/>
    </source>
</evidence>
<evidence type="ECO:0000256" key="10">
    <source>
        <dbReference type="ARBA" id="ARBA00023004"/>
    </source>
</evidence>
<dbReference type="InterPro" id="IPR052168">
    <property type="entry name" value="Cytochrome_b561_oxidase"/>
</dbReference>
<dbReference type="SUPFAM" id="SSF81342">
    <property type="entry name" value="Transmembrane di-heme cytochromes"/>
    <property type="match status" value="1"/>
</dbReference>
<evidence type="ECO:0000256" key="6">
    <source>
        <dbReference type="ARBA" id="ARBA00022692"/>
    </source>
</evidence>
<sequence length="172" mass="18409">MVRYHPLLIGIHWLVALGVLVAYITSGDPTEAGNAFEELVGQTHVAAGDLVVVLVLLRLPLRLILGAPAAVPMPQWQALAAKGAHVALYGLMLLVPLAGWCALSERAADFSVFGLALPLLSDVPPLLSTLGDLHPLLGNAFLWLAGIHAAAALWHHFKEKDDTLKKMAPWVK</sequence>
<keyword evidence="10" id="KW-0408">Iron</keyword>
<keyword evidence="5" id="KW-0349">Heme</keyword>
<dbReference type="InterPro" id="IPR016174">
    <property type="entry name" value="Di-haem_cyt_TM"/>
</dbReference>
<evidence type="ECO:0000256" key="11">
    <source>
        <dbReference type="ARBA" id="ARBA00023136"/>
    </source>
</evidence>
<dbReference type="Pfam" id="PF01292">
    <property type="entry name" value="Ni_hydr_CYTB"/>
    <property type="match status" value="1"/>
</dbReference>
<keyword evidence="4" id="KW-1003">Cell membrane</keyword>
<dbReference type="PANTHER" id="PTHR30529:SF3">
    <property type="entry name" value="CYTOCHROME B561 HOMOLOG 1"/>
    <property type="match status" value="1"/>
</dbReference>
<keyword evidence="6 13" id="KW-0812">Transmembrane</keyword>
<gene>
    <name evidence="15" type="ORF">ACFOSS_10585</name>
</gene>
<evidence type="ECO:0000256" key="5">
    <source>
        <dbReference type="ARBA" id="ARBA00022617"/>
    </source>
</evidence>
<name>A0ABV8CPF8_9GAMM</name>
<evidence type="ECO:0000313" key="15">
    <source>
        <dbReference type="EMBL" id="MFC3913910.1"/>
    </source>
</evidence>
<evidence type="ECO:0000256" key="3">
    <source>
        <dbReference type="ARBA" id="ARBA00022448"/>
    </source>
</evidence>
<keyword evidence="3" id="KW-0813">Transport</keyword>
<evidence type="ECO:0000256" key="12">
    <source>
        <dbReference type="ARBA" id="ARBA00037975"/>
    </source>
</evidence>
<feature type="transmembrane region" description="Helical" evidence="13">
    <location>
        <begin position="136"/>
        <end position="157"/>
    </location>
</feature>
<evidence type="ECO:0000256" key="7">
    <source>
        <dbReference type="ARBA" id="ARBA00022723"/>
    </source>
</evidence>
<evidence type="ECO:0000256" key="2">
    <source>
        <dbReference type="ARBA" id="ARBA00004651"/>
    </source>
</evidence>
<dbReference type="Proteomes" id="UP001595692">
    <property type="component" value="Unassembled WGS sequence"/>
</dbReference>
<feature type="transmembrane region" description="Helical" evidence="13">
    <location>
        <begin position="7"/>
        <end position="25"/>
    </location>
</feature>
<keyword evidence="11 13" id="KW-0472">Membrane</keyword>
<keyword evidence="8" id="KW-0249">Electron transport</keyword>
<evidence type="ECO:0000313" key="16">
    <source>
        <dbReference type="Proteomes" id="UP001595692"/>
    </source>
</evidence>
<evidence type="ECO:0000256" key="8">
    <source>
        <dbReference type="ARBA" id="ARBA00022982"/>
    </source>
</evidence>
<reference evidence="16" key="1">
    <citation type="journal article" date="2019" name="Int. J. Syst. Evol. Microbiol.">
        <title>The Global Catalogue of Microorganisms (GCM) 10K type strain sequencing project: providing services to taxonomists for standard genome sequencing and annotation.</title>
        <authorList>
            <consortium name="The Broad Institute Genomics Platform"/>
            <consortium name="The Broad Institute Genome Sequencing Center for Infectious Disease"/>
            <person name="Wu L."/>
            <person name="Ma J."/>
        </authorList>
    </citation>
    <scope>NUCLEOTIDE SEQUENCE [LARGE SCALE GENOMIC DNA]</scope>
    <source>
        <strain evidence="16">CCUG 54939</strain>
    </source>
</reference>
<accession>A0ABV8CPF8</accession>
<feature type="transmembrane region" description="Helical" evidence="13">
    <location>
        <begin position="45"/>
        <end position="65"/>
    </location>
</feature>
<dbReference type="InterPro" id="IPR011577">
    <property type="entry name" value="Cyt_b561_bac/Ni-Hgenase"/>
</dbReference>
<comment type="caution">
    <text evidence="15">The sequence shown here is derived from an EMBL/GenBank/DDBJ whole genome shotgun (WGS) entry which is preliminary data.</text>
</comment>
<comment type="similarity">
    <text evidence="12">Belongs to the cytochrome b561 family.</text>
</comment>
<evidence type="ECO:0000256" key="4">
    <source>
        <dbReference type="ARBA" id="ARBA00022475"/>
    </source>
</evidence>
<evidence type="ECO:0000256" key="13">
    <source>
        <dbReference type="SAM" id="Phobius"/>
    </source>
</evidence>
<dbReference type="RefSeq" id="WP_377152324.1">
    <property type="nucleotide sequence ID" value="NZ_JBHSAF010000014.1"/>
</dbReference>
<keyword evidence="7" id="KW-0479">Metal-binding</keyword>
<comment type="subcellular location">
    <subcellularLocation>
        <location evidence="2">Cell membrane</location>
        <topology evidence="2">Multi-pass membrane protein</topology>
    </subcellularLocation>
</comment>